<evidence type="ECO:0000313" key="1">
    <source>
        <dbReference type="EMBL" id="RDL33706.1"/>
    </source>
</evidence>
<dbReference type="GeneID" id="43600923"/>
<keyword evidence="2" id="KW-1185">Reference proteome</keyword>
<dbReference type="RefSeq" id="XP_031866988.1">
    <property type="nucleotide sequence ID" value="XM_032016697.1"/>
</dbReference>
<dbReference type="Proteomes" id="UP000254866">
    <property type="component" value="Unassembled WGS sequence"/>
</dbReference>
<reference evidence="1 2" key="1">
    <citation type="journal article" date="2018" name="IMA Fungus">
        <title>IMA Genome-F 9: Draft genome sequence of Annulohypoxylon stygium, Aspergillus mulundensis, Berkeleyomyces basicola (syn. Thielaviopsis basicola), Ceratocystis smalleyi, two Cercospora beticola strains, Coleophoma cylindrospora, Fusarium fracticaudum, Phialophora cf. hyalina, and Morchella septimelata.</title>
        <authorList>
            <person name="Wingfield B.D."/>
            <person name="Bills G.F."/>
            <person name="Dong Y."/>
            <person name="Huang W."/>
            <person name="Nel W.J."/>
            <person name="Swalarsk-Parry B.S."/>
            <person name="Vaghefi N."/>
            <person name="Wilken P.M."/>
            <person name="An Z."/>
            <person name="de Beer Z.W."/>
            <person name="De Vos L."/>
            <person name="Chen L."/>
            <person name="Duong T.A."/>
            <person name="Gao Y."/>
            <person name="Hammerbacher A."/>
            <person name="Kikkert J.R."/>
            <person name="Li Y."/>
            <person name="Li H."/>
            <person name="Li K."/>
            <person name="Li Q."/>
            <person name="Liu X."/>
            <person name="Ma X."/>
            <person name="Naidoo K."/>
            <person name="Pethybridge S.J."/>
            <person name="Sun J."/>
            <person name="Steenkamp E.T."/>
            <person name="van der Nest M.A."/>
            <person name="van Wyk S."/>
            <person name="Wingfield M.J."/>
            <person name="Xiong C."/>
            <person name="Yue Q."/>
            <person name="Zhang X."/>
        </authorList>
    </citation>
    <scope>NUCLEOTIDE SEQUENCE [LARGE SCALE GENOMIC DNA]</scope>
    <source>
        <strain evidence="1 2">BP 5553</strain>
    </source>
</reference>
<dbReference type="AlphaFoldDB" id="A0A370TFN5"/>
<dbReference type="EMBL" id="NPIC01000008">
    <property type="protein sequence ID" value="RDL33706.1"/>
    <property type="molecule type" value="Genomic_DNA"/>
</dbReference>
<organism evidence="1 2">
    <name type="scientific">Venustampulla echinocandica</name>
    <dbReference type="NCBI Taxonomy" id="2656787"/>
    <lineage>
        <taxon>Eukaryota</taxon>
        <taxon>Fungi</taxon>
        <taxon>Dikarya</taxon>
        <taxon>Ascomycota</taxon>
        <taxon>Pezizomycotina</taxon>
        <taxon>Leotiomycetes</taxon>
        <taxon>Helotiales</taxon>
        <taxon>Pleuroascaceae</taxon>
        <taxon>Venustampulla</taxon>
    </lineage>
</organism>
<evidence type="ECO:0000313" key="2">
    <source>
        <dbReference type="Proteomes" id="UP000254866"/>
    </source>
</evidence>
<gene>
    <name evidence="1" type="ORF">BP5553_08074</name>
</gene>
<protein>
    <submittedName>
        <fullName evidence="1">Uncharacterized protein</fullName>
    </submittedName>
</protein>
<sequence>MGSTTQMVDSLAIYDASMQLPEPNDKEGILAWLGFNEIVSEKVLKEYEDCIKDNDPEGILRPSVIPEETLPRNLKRVFTQFDEEDDEESPGLRPEFALLCGKTPVHASEGMKERWYIKAVGNHVEDLVGMYTAMLGDLWRERAYARTMESEKGTEMKTEKETW</sequence>
<comment type="caution">
    <text evidence="1">The sequence shown here is derived from an EMBL/GenBank/DDBJ whole genome shotgun (WGS) entry which is preliminary data.</text>
</comment>
<proteinExistence type="predicted"/>
<accession>A0A370TFN5</accession>
<dbReference type="OrthoDB" id="4633200at2759"/>
<name>A0A370TFN5_9HELO</name>